<evidence type="ECO:0000256" key="2">
    <source>
        <dbReference type="ARBA" id="ARBA00023034"/>
    </source>
</evidence>
<dbReference type="KEGG" id="blac:94349890"/>
<evidence type="ECO:0000256" key="4">
    <source>
        <dbReference type="SAM" id="Coils"/>
    </source>
</evidence>
<dbReference type="GO" id="GO:0007030">
    <property type="term" value="P:Golgi organization"/>
    <property type="evidence" value="ECO:0007669"/>
    <property type="project" value="TreeGrafter"/>
</dbReference>
<dbReference type="PANTHER" id="PTHR18921:SF2">
    <property type="entry name" value="THYROID RECEPTOR-INTERACTING PROTEIN 11"/>
    <property type="match status" value="1"/>
</dbReference>
<evidence type="ECO:0000256" key="1">
    <source>
        <dbReference type="ARBA" id="ARBA00004555"/>
    </source>
</evidence>
<dbReference type="PANTHER" id="PTHR18921">
    <property type="entry name" value="MYOSIN HEAVY CHAIN - RELATED"/>
    <property type="match status" value="1"/>
</dbReference>
<keyword evidence="6" id="KW-1185">Reference proteome</keyword>
<proteinExistence type="predicted"/>
<keyword evidence="3 4" id="KW-0175">Coiled coil</keyword>
<dbReference type="OrthoDB" id="71227at2759"/>
<comment type="caution">
    <text evidence="5">The sequence shown here is derived from an EMBL/GenBank/DDBJ whole genome shotgun (WGS) entry which is preliminary data.</text>
</comment>
<comment type="subcellular location">
    <subcellularLocation>
        <location evidence="1">Golgi apparatus</location>
    </subcellularLocation>
</comment>
<feature type="coiled-coil region" evidence="4">
    <location>
        <begin position="258"/>
        <end position="358"/>
    </location>
</feature>
<organism evidence="5 6">
    <name type="scientific">Bremia lactucae</name>
    <name type="common">Lettuce downy mildew</name>
    <dbReference type="NCBI Taxonomy" id="4779"/>
    <lineage>
        <taxon>Eukaryota</taxon>
        <taxon>Sar</taxon>
        <taxon>Stramenopiles</taxon>
        <taxon>Oomycota</taxon>
        <taxon>Peronosporomycetes</taxon>
        <taxon>Peronosporales</taxon>
        <taxon>Peronosporaceae</taxon>
        <taxon>Bremia</taxon>
    </lineage>
</organism>
<evidence type="ECO:0000256" key="3">
    <source>
        <dbReference type="ARBA" id="ARBA00023054"/>
    </source>
</evidence>
<feature type="coiled-coil region" evidence="4">
    <location>
        <begin position="172"/>
        <end position="202"/>
    </location>
</feature>
<dbReference type="RefSeq" id="XP_067821285.1">
    <property type="nucleotide sequence ID" value="XM_067964219.1"/>
</dbReference>
<protein>
    <recommendedName>
        <fullName evidence="7">GRIP domain-containing protein</fullName>
    </recommendedName>
</protein>
<evidence type="ECO:0000313" key="5">
    <source>
        <dbReference type="EMBL" id="TDH71786.1"/>
    </source>
</evidence>
<gene>
    <name evidence="5" type="ORF">CCR75_006148</name>
</gene>
<dbReference type="Proteomes" id="UP000294530">
    <property type="component" value="Unassembled WGS sequence"/>
</dbReference>
<dbReference type="AlphaFoldDB" id="A0A976NXM7"/>
<reference evidence="5 6" key="1">
    <citation type="journal article" date="2021" name="Genome Biol.">
        <title>AFLAP: assembly-free linkage analysis pipeline using k-mers from genome sequencing data.</title>
        <authorList>
            <person name="Fletcher K."/>
            <person name="Zhang L."/>
            <person name="Gil J."/>
            <person name="Han R."/>
            <person name="Cavanaugh K."/>
            <person name="Michelmore R."/>
        </authorList>
    </citation>
    <scope>NUCLEOTIDE SEQUENCE [LARGE SCALE GENOMIC DNA]</scope>
    <source>
        <strain evidence="5 6">SF5</strain>
    </source>
</reference>
<dbReference type="GO" id="GO:0031267">
    <property type="term" value="F:small GTPase binding"/>
    <property type="evidence" value="ECO:0007669"/>
    <property type="project" value="TreeGrafter"/>
</dbReference>
<keyword evidence="2" id="KW-0333">Golgi apparatus</keyword>
<dbReference type="GO" id="GO:0005794">
    <property type="term" value="C:Golgi apparatus"/>
    <property type="evidence" value="ECO:0007669"/>
    <property type="project" value="UniProtKB-SubCell"/>
</dbReference>
<feature type="coiled-coil region" evidence="4">
    <location>
        <begin position="77"/>
        <end position="108"/>
    </location>
</feature>
<evidence type="ECO:0000313" key="6">
    <source>
        <dbReference type="Proteomes" id="UP000294530"/>
    </source>
</evidence>
<dbReference type="GO" id="GO:0006888">
    <property type="term" value="P:endoplasmic reticulum to Golgi vesicle-mediated transport"/>
    <property type="evidence" value="ECO:0007669"/>
    <property type="project" value="TreeGrafter"/>
</dbReference>
<name>A0A976NXM7_BRELC</name>
<evidence type="ECO:0008006" key="7">
    <source>
        <dbReference type="Google" id="ProtNLM"/>
    </source>
</evidence>
<dbReference type="GeneID" id="94349890"/>
<accession>A0A976NXM7</accession>
<sequence length="463" mass="52214">MYKPPNKFRYVFPMWSRLSEGIADIVAPEKGDKQECESHEQLQDRLSAVEAPSQHVSSNILKSDNEDDEQEQYICELERALLQRKKQNETLEAKIRELETERAEHQNPGRPLEAQITIERLDASQQQDGTLSNEGSRGQNLGHNQLEHELQQSQLKVTMIIVHSTAINAMQCQTHEEALVLMRKQLEELKAANETLQEHERVAHSRAAEYEQGYMTLLTEMETLKTTNEIKMATLLANKDEHACSIASQQIYDLEAQLATSEADKAVAQKDAERLQKDLNALEGVLHRFQMNSKVQKERVAAMEAALERAKQELQSHQAILEPSEGIANDYQRVLAKLAEKTRECEQLREALESSTMQYYSDREVLDKRLAAQLVVAYISSVQKSDVLHLMARMMDFTEEQKSRVGLCHPIEGNGGGGLISSILEFVAPEENAQAAVDPSTIGDKSFAEMLSEFLVDEAAKGK</sequence>
<dbReference type="EMBL" id="SHOA02000015">
    <property type="protein sequence ID" value="TDH71786.1"/>
    <property type="molecule type" value="Genomic_DNA"/>
</dbReference>